<name>A0ABR0MXU3_GOSAR</name>
<organism evidence="2 3">
    <name type="scientific">Gossypium arboreum</name>
    <name type="common">Tree cotton</name>
    <name type="synonym">Gossypium nanking</name>
    <dbReference type="NCBI Taxonomy" id="29729"/>
    <lineage>
        <taxon>Eukaryota</taxon>
        <taxon>Viridiplantae</taxon>
        <taxon>Streptophyta</taxon>
        <taxon>Embryophyta</taxon>
        <taxon>Tracheophyta</taxon>
        <taxon>Spermatophyta</taxon>
        <taxon>Magnoliopsida</taxon>
        <taxon>eudicotyledons</taxon>
        <taxon>Gunneridae</taxon>
        <taxon>Pentapetalae</taxon>
        <taxon>rosids</taxon>
        <taxon>malvids</taxon>
        <taxon>Malvales</taxon>
        <taxon>Malvaceae</taxon>
        <taxon>Malvoideae</taxon>
        <taxon>Gossypium</taxon>
    </lineage>
</organism>
<dbReference type="PANTHER" id="PTHR43139:SF25">
    <property type="entry name" value="ALPHA_BETA-HYDROLASES SUPERFAMILY PROTEIN"/>
    <property type="match status" value="1"/>
</dbReference>
<dbReference type="PRINTS" id="PR00111">
    <property type="entry name" value="ABHYDROLASE"/>
</dbReference>
<evidence type="ECO:0000313" key="2">
    <source>
        <dbReference type="EMBL" id="KAK5783106.1"/>
    </source>
</evidence>
<accession>A0ABR0MXU3</accession>
<gene>
    <name evidence="2" type="ORF">PVK06_037614</name>
</gene>
<evidence type="ECO:0000259" key="1">
    <source>
        <dbReference type="Pfam" id="PF00561"/>
    </source>
</evidence>
<comment type="caution">
    <text evidence="2">The sequence shown here is derived from an EMBL/GenBank/DDBJ whole genome shotgun (WGS) entry which is preliminary data.</text>
</comment>
<protein>
    <recommendedName>
        <fullName evidence="1">AB hydrolase-1 domain-containing protein</fullName>
    </recommendedName>
</protein>
<dbReference type="Pfam" id="PF00561">
    <property type="entry name" value="Abhydrolase_1"/>
    <property type="match status" value="1"/>
</dbReference>
<dbReference type="InterPro" id="IPR052370">
    <property type="entry name" value="Meta-cleavage_hydrolase"/>
</dbReference>
<keyword evidence="3" id="KW-1185">Reference proteome</keyword>
<reference evidence="2 3" key="1">
    <citation type="submission" date="2023-03" db="EMBL/GenBank/DDBJ databases">
        <title>WGS of Gossypium arboreum.</title>
        <authorList>
            <person name="Yu D."/>
        </authorList>
    </citation>
    <scope>NUCLEOTIDE SEQUENCE [LARGE SCALE GENOMIC DNA]</scope>
    <source>
        <tissue evidence="2">Leaf</tissue>
    </source>
</reference>
<feature type="domain" description="AB hydrolase-1" evidence="1">
    <location>
        <begin position="146"/>
        <end position="382"/>
    </location>
</feature>
<dbReference type="InterPro" id="IPR000639">
    <property type="entry name" value="Epox_hydrolase-like"/>
</dbReference>
<dbReference type="PRINTS" id="PR00412">
    <property type="entry name" value="EPOXHYDRLASE"/>
</dbReference>
<dbReference type="Gene3D" id="3.40.50.1820">
    <property type="entry name" value="alpha/beta hydrolase"/>
    <property type="match status" value="1"/>
</dbReference>
<dbReference type="SUPFAM" id="SSF53474">
    <property type="entry name" value="alpha/beta-Hydrolases"/>
    <property type="match status" value="1"/>
</dbReference>
<dbReference type="InterPro" id="IPR000073">
    <property type="entry name" value="AB_hydrolase_1"/>
</dbReference>
<evidence type="ECO:0000313" key="3">
    <source>
        <dbReference type="Proteomes" id="UP001358586"/>
    </source>
</evidence>
<sequence length="404" mass="46140">MRLKLQYTCGKTYGLMGSGSLLYPRNEAALHNASIVFSTTKPIPLSQAIQQTWQAISNSEMEVYVRWGFHVSWHWEIKLFHRCSGIEFIAFVLYCQLHKCFSFTATRDSCFRCSFSSAGLRSSTTDLGDGTVMHVWIPKLHVQSKPTLVLIHGFGANAMWQWNDFISPLISRFNVYVPDLLFFGESYTTRPERSEQFQAECVVRVMEAHGVVSGMNVVGISYGGFVGYRMAAQFKERIEKVVLCCTGVCLEEKDMEEGMFKVKSVDEAVSILLPQTPDKMRELMKLSFYKPTQRVPSCFLNDFIHVMCTEYLQERKDLILALHKDRKLSDLSKITQPTLIIWGEHDQIFPLELGHRLKRHLGDNAELVIIKNAGHAINAEKPKELFKHLKCFLIDPLSRAKPGN</sequence>
<dbReference type="Proteomes" id="UP001358586">
    <property type="component" value="Chromosome 11"/>
</dbReference>
<dbReference type="EMBL" id="JARKNE010000011">
    <property type="protein sequence ID" value="KAK5783106.1"/>
    <property type="molecule type" value="Genomic_DNA"/>
</dbReference>
<dbReference type="InterPro" id="IPR029058">
    <property type="entry name" value="AB_hydrolase_fold"/>
</dbReference>
<proteinExistence type="predicted"/>
<dbReference type="PANTHER" id="PTHR43139">
    <property type="entry name" value="SI:DKEY-122A22.2"/>
    <property type="match status" value="1"/>
</dbReference>